<dbReference type="CDD" id="cd09272">
    <property type="entry name" value="RNase_HI_RT_Ty1"/>
    <property type="match status" value="1"/>
</dbReference>
<evidence type="ECO:0000313" key="21">
    <source>
        <dbReference type="Proteomes" id="UP001151760"/>
    </source>
</evidence>
<evidence type="ECO:0000256" key="9">
    <source>
        <dbReference type="ARBA" id="ARBA00022840"/>
    </source>
</evidence>
<dbReference type="InterPro" id="IPR057670">
    <property type="entry name" value="SH3_retrovirus"/>
</dbReference>
<evidence type="ECO:0000256" key="4">
    <source>
        <dbReference type="ARBA" id="ARBA00022722"/>
    </source>
</evidence>
<keyword evidence="14" id="KW-0917">Virion maturation</keyword>
<dbReference type="SUPFAM" id="SSF53098">
    <property type="entry name" value="Ribonuclease H-like"/>
    <property type="match status" value="1"/>
</dbReference>
<keyword evidence="5" id="KW-0479">Metal-binding</keyword>
<evidence type="ECO:0000256" key="14">
    <source>
        <dbReference type="ARBA" id="ARBA00023113"/>
    </source>
</evidence>
<keyword evidence="3" id="KW-0645">Protease</keyword>
<keyword evidence="8" id="KW-0378">Hydrolase</keyword>
<organism evidence="20 21">
    <name type="scientific">Tanacetum coccineum</name>
    <dbReference type="NCBI Taxonomy" id="301880"/>
    <lineage>
        <taxon>Eukaryota</taxon>
        <taxon>Viridiplantae</taxon>
        <taxon>Streptophyta</taxon>
        <taxon>Embryophyta</taxon>
        <taxon>Tracheophyta</taxon>
        <taxon>Spermatophyta</taxon>
        <taxon>Magnoliopsida</taxon>
        <taxon>eudicotyledons</taxon>
        <taxon>Gunneridae</taxon>
        <taxon>Pentapetalae</taxon>
        <taxon>asterids</taxon>
        <taxon>campanulids</taxon>
        <taxon>Asterales</taxon>
        <taxon>Asteraceae</taxon>
        <taxon>Asteroideae</taxon>
        <taxon>Anthemideae</taxon>
        <taxon>Anthemidinae</taxon>
        <taxon>Tanacetum</taxon>
    </lineage>
</organism>
<dbReference type="InterPro" id="IPR054722">
    <property type="entry name" value="PolX-like_BBD"/>
</dbReference>
<feature type="domain" description="Retroviral polymerase SH3-like" evidence="19">
    <location>
        <begin position="366"/>
        <end position="423"/>
    </location>
</feature>
<dbReference type="InterPro" id="IPR039537">
    <property type="entry name" value="Retrotran_Ty1/copia-like"/>
</dbReference>
<evidence type="ECO:0000256" key="15">
    <source>
        <dbReference type="ARBA" id="ARBA00023172"/>
    </source>
</evidence>
<reference evidence="20" key="1">
    <citation type="journal article" date="2022" name="Int. J. Mol. Sci.">
        <title>Draft Genome of Tanacetum Coccineum: Genomic Comparison of Closely Related Tanacetum-Family Plants.</title>
        <authorList>
            <person name="Yamashiro T."/>
            <person name="Shiraishi A."/>
            <person name="Nakayama K."/>
            <person name="Satake H."/>
        </authorList>
    </citation>
    <scope>NUCLEOTIDE SEQUENCE</scope>
</reference>
<dbReference type="Pfam" id="PF14223">
    <property type="entry name" value="Retrotran_gag_2"/>
    <property type="match status" value="1"/>
</dbReference>
<keyword evidence="21" id="KW-1185">Reference proteome</keyword>
<evidence type="ECO:0000256" key="12">
    <source>
        <dbReference type="ARBA" id="ARBA00022918"/>
    </source>
</evidence>
<keyword evidence="9" id="KW-0067">ATP-binding</keyword>
<dbReference type="EMBL" id="BQNB010012204">
    <property type="protein sequence ID" value="GJT00550.1"/>
    <property type="molecule type" value="Genomic_DNA"/>
</dbReference>
<dbReference type="PANTHER" id="PTHR42648:SF11">
    <property type="entry name" value="TRANSPOSON TY4-P GAG-POL POLYPROTEIN"/>
    <property type="match status" value="1"/>
</dbReference>
<keyword evidence="10" id="KW-0460">Magnesium</keyword>
<comment type="caution">
    <text evidence="20">The sequence shown here is derived from an EMBL/GenBank/DDBJ whole genome shotgun (WGS) entry which is preliminary data.</text>
</comment>
<evidence type="ECO:0000256" key="3">
    <source>
        <dbReference type="ARBA" id="ARBA00022670"/>
    </source>
</evidence>
<dbReference type="InterPro" id="IPR036397">
    <property type="entry name" value="RNaseH_sf"/>
</dbReference>
<evidence type="ECO:0000256" key="6">
    <source>
        <dbReference type="ARBA" id="ARBA00022741"/>
    </source>
</evidence>
<feature type="region of interest" description="Disordered" evidence="16">
    <location>
        <begin position="595"/>
        <end position="614"/>
    </location>
</feature>
<name>A0ABQ5AD15_9ASTR</name>
<evidence type="ECO:0000256" key="11">
    <source>
        <dbReference type="ARBA" id="ARBA00022908"/>
    </source>
</evidence>
<reference evidence="20" key="2">
    <citation type="submission" date="2022-01" db="EMBL/GenBank/DDBJ databases">
        <authorList>
            <person name="Yamashiro T."/>
            <person name="Shiraishi A."/>
            <person name="Satake H."/>
            <person name="Nakayama K."/>
        </authorList>
    </citation>
    <scope>NUCLEOTIDE SEQUENCE</scope>
</reference>
<keyword evidence="6" id="KW-0547">Nucleotide-binding</keyword>
<evidence type="ECO:0000256" key="10">
    <source>
        <dbReference type="ARBA" id="ARBA00022842"/>
    </source>
</evidence>
<dbReference type="Pfam" id="PF13976">
    <property type="entry name" value="gag_pre-integrs"/>
    <property type="match status" value="1"/>
</dbReference>
<dbReference type="Gene3D" id="3.30.420.10">
    <property type="entry name" value="Ribonuclease H-like superfamily/Ribonuclease H"/>
    <property type="match status" value="1"/>
</dbReference>
<feature type="region of interest" description="Disordered" evidence="16">
    <location>
        <begin position="1426"/>
        <end position="1448"/>
    </location>
</feature>
<keyword evidence="13" id="KW-0548">Nucleotidyltransferase</keyword>
<dbReference type="Proteomes" id="UP001151760">
    <property type="component" value="Unassembled WGS sequence"/>
</dbReference>
<feature type="compositionally biased region" description="Basic and acidic residues" evidence="16">
    <location>
        <begin position="1432"/>
        <end position="1448"/>
    </location>
</feature>
<evidence type="ECO:0000256" key="5">
    <source>
        <dbReference type="ARBA" id="ARBA00022723"/>
    </source>
</evidence>
<accession>A0ABQ5AD15</accession>
<evidence type="ECO:0000259" key="18">
    <source>
        <dbReference type="Pfam" id="PF22936"/>
    </source>
</evidence>
<proteinExistence type="predicted"/>
<dbReference type="Pfam" id="PF25597">
    <property type="entry name" value="SH3_retrovirus"/>
    <property type="match status" value="1"/>
</dbReference>
<protein>
    <submittedName>
        <fullName evidence="20">Ribonuclease H-like domain-containing protein</fullName>
    </submittedName>
</protein>
<evidence type="ECO:0000256" key="13">
    <source>
        <dbReference type="ARBA" id="ARBA00022932"/>
    </source>
</evidence>
<feature type="domain" description="Retrovirus-related Pol polyprotein from transposon TNT 1-94-like beta-barrel" evidence="18">
    <location>
        <begin position="142"/>
        <end position="214"/>
    </location>
</feature>
<dbReference type="InterPro" id="IPR012337">
    <property type="entry name" value="RNaseH-like_sf"/>
</dbReference>
<dbReference type="InterPro" id="IPR025724">
    <property type="entry name" value="GAG-pre-integrase_dom"/>
</dbReference>
<keyword evidence="15" id="KW-0233">DNA recombination</keyword>
<evidence type="ECO:0000256" key="7">
    <source>
        <dbReference type="ARBA" id="ARBA00022759"/>
    </source>
</evidence>
<evidence type="ECO:0000259" key="19">
    <source>
        <dbReference type="Pfam" id="PF25597"/>
    </source>
</evidence>
<keyword evidence="11" id="KW-0229">DNA integration</keyword>
<evidence type="ECO:0000256" key="8">
    <source>
        <dbReference type="ARBA" id="ARBA00022801"/>
    </source>
</evidence>
<evidence type="ECO:0000259" key="17">
    <source>
        <dbReference type="Pfam" id="PF13976"/>
    </source>
</evidence>
<evidence type="ECO:0000313" key="20">
    <source>
        <dbReference type="EMBL" id="GJT00550.1"/>
    </source>
</evidence>
<evidence type="ECO:0000256" key="1">
    <source>
        <dbReference type="ARBA" id="ARBA00002180"/>
    </source>
</evidence>
<keyword evidence="7" id="KW-0255">Endonuclease</keyword>
<dbReference type="PANTHER" id="PTHR42648">
    <property type="entry name" value="TRANSPOSASE, PUTATIVE-RELATED"/>
    <property type="match status" value="1"/>
</dbReference>
<keyword evidence="12" id="KW-0695">RNA-directed DNA polymerase</keyword>
<keyword evidence="4" id="KW-0540">Nuclease</keyword>
<feature type="domain" description="GAG-pre-integrase" evidence="17">
    <location>
        <begin position="244"/>
        <end position="293"/>
    </location>
</feature>
<keyword evidence="13" id="KW-0239">DNA-directed DNA polymerase</keyword>
<feature type="region of interest" description="Disordered" evidence="16">
    <location>
        <begin position="964"/>
        <end position="983"/>
    </location>
</feature>
<dbReference type="Pfam" id="PF22936">
    <property type="entry name" value="Pol_BBD"/>
    <property type="match status" value="1"/>
</dbReference>
<evidence type="ECO:0000256" key="16">
    <source>
        <dbReference type="SAM" id="MobiDB-lite"/>
    </source>
</evidence>
<comment type="function">
    <text evidence="1">The aspartyl protease (PR) mediates the proteolytic cleavages of the Gag and Gag-Pol polyproteins after assembly of the VLP.</text>
</comment>
<keyword evidence="2" id="KW-1188">Viral release from host cell</keyword>
<sequence>MLNNSLDSRRIGIDALHYIKHLKENVETLHEIVEEAKVKRPLDTSLASACRYTKHSQELLEYVIGRQSPATKVWRVKQVWKATGKLFTTIGHQWRPTGRLLPLGDQWPITRNTPPKVLPTKQWKPTADPQETITPVVQIVLWYLDSGCSKHMTGDRSRLRNFVKKFIGTVRFGNDHFGTIMGYGDYVIGDSVISRVYYVEGLGHNLFSVGQFCDSDLEVAFRKHTCFVRDLDGVDLIKGSRGTNLYTISVEDMIRSSPIYLLSKASKNKSWLWHHRLNHLNFGTLNDLARKDLNGVVERRNRTLVEAAWRMLIFFKAPLFLWAEAVATACYIQNRSLIHTLHNKTPYELVHDKKPDLSFLRIFGALCYPANDSEDLGKLKAKADIGFFVGYAPNRKGYRIYNKWTQQIMETIHVTFNELTEQTAHVHSSSGPAPNLLTPGPISDHLMPPVPAAPTLAIPTGPSVSISFDYDAPSGSHSPSSLAHQSSSVHYGVATEHSFEVNPFAATEHEPFVNMRSQLSDYGFVYNHIPLYCDNKSAIALCCNNVQHSRSKHIDIRHHFIREQVEKGVVELYFVRTEYSWRDNMANENVPSSFTATTETTSTLPPPPPPPQQSTVHRDFEVLEFESAQNNTTAKLPILKLGEYEMWVIRIKQHFQVQDYALWEVIENGNSWVSVPQTTQENGTSVTKMSVPVTAEEKTNKKNDVKARSLLLMALPNEHQLSFSQYTDDKKMFAAIETRFGGNEATKKTQKTLLKQQYENFSASSTKSLDSIFNRLQNIVSRLAILDVVIAQEDLNSKFLNSLPPEWNTHVVVLMNKAEIETMRIDDLYNNFKIVEQSVKKYVGASSGAQNLAFMTTPTTSSTNDVNTAKPAYEVSTIIPNVNTASPQVSTASFSDNVVYAFMVENPNGSNLLQQDLEQIHEDDLEAMNLKWHLSLLSMRAKRYYQRIGKKIFINANDTAGYDKSKFKNQDNTKKHGNNKDTSSKAMLAIDGVGFDWSDMAEEQVQTNMAEEQDGKKLLEAIEKRFGVNATTKKTQKNLLKHQYENFTALSSEMFDQTFDRLQKLVTDLNTMSMDDLYNNLKVYEPKVKGMSSSCSSTHNMAFVSSSNNNTNNTNEVVNTAHGVSTASTQVNAANSTNIDNLSDAVICAFFASQPNSPQLVHEDLQQIHPDDMEEMDLRWQMAMLTMRARRFLKNTRRKLTVNGNETIGFDKYKVECYNYHKRGHFTRECRALRNQDYKNKESSRRSVPMEISTSIALVSCDGLGGYDWSDHAEEGPNYALMAFSSSSSDSEVSNDSICSKSCLKTIESLKSQNDQLLKDLKKSELMVIGYKPGLKSVEEKLEVYKANESIYLQDIKSLKFEIHIGEIAIRELKSQIVDNCKKGLGYENYNAVPPPYTGNFMPPTPDLSFTGLDEFVNEPVVVNSKAMSSEEEPKVVRKSDDAPIIKE</sequence>
<keyword evidence="13" id="KW-0808">Transferase</keyword>
<gene>
    <name evidence="20" type="ORF">Tco_0821719</name>
</gene>
<evidence type="ECO:0000256" key="2">
    <source>
        <dbReference type="ARBA" id="ARBA00022612"/>
    </source>
</evidence>